<comment type="caution">
    <text evidence="2">The sequence shown here is derived from an EMBL/GenBank/DDBJ whole genome shotgun (WGS) entry which is preliminary data.</text>
</comment>
<dbReference type="InterPro" id="IPR036525">
    <property type="entry name" value="Tubulin/FtsZ_GTPase_sf"/>
</dbReference>
<accession>A0A921MZW1</accession>
<dbReference type="Pfam" id="PF00091">
    <property type="entry name" value="Tubulin"/>
    <property type="match status" value="1"/>
</dbReference>
<evidence type="ECO:0000259" key="1">
    <source>
        <dbReference type="Pfam" id="PF00091"/>
    </source>
</evidence>
<dbReference type="InterPro" id="IPR003008">
    <property type="entry name" value="Tubulin_FtsZ_GTPase"/>
</dbReference>
<dbReference type="SUPFAM" id="SSF52490">
    <property type="entry name" value="Tubulin nucleotide-binding domain-like"/>
    <property type="match status" value="1"/>
</dbReference>
<dbReference type="AlphaFoldDB" id="A0A921MZW1"/>
<proteinExistence type="predicted"/>
<gene>
    <name evidence="2" type="ORF">K8V90_01830</name>
</gene>
<protein>
    <recommendedName>
        <fullName evidence="1">Tubulin/FtsZ GTPase domain-containing protein</fullName>
    </recommendedName>
</protein>
<reference evidence="2" key="2">
    <citation type="submission" date="2021-09" db="EMBL/GenBank/DDBJ databases">
        <authorList>
            <person name="Gilroy R."/>
        </authorList>
    </citation>
    <scope>NUCLEOTIDE SEQUENCE</scope>
    <source>
        <strain evidence="2">1277</strain>
    </source>
</reference>
<dbReference type="Proteomes" id="UP000776700">
    <property type="component" value="Unassembled WGS sequence"/>
</dbReference>
<dbReference type="Gene3D" id="3.30.1330.150">
    <property type="match status" value="1"/>
</dbReference>
<organism evidence="2 3">
    <name type="scientific">Romboutsia timonensis</name>
    <dbReference type="NCBI Taxonomy" id="1776391"/>
    <lineage>
        <taxon>Bacteria</taxon>
        <taxon>Bacillati</taxon>
        <taxon>Bacillota</taxon>
        <taxon>Clostridia</taxon>
        <taxon>Peptostreptococcales</taxon>
        <taxon>Peptostreptococcaceae</taxon>
        <taxon>Romboutsia</taxon>
    </lineage>
</organism>
<name>A0A921MZW1_9FIRM</name>
<evidence type="ECO:0000313" key="2">
    <source>
        <dbReference type="EMBL" id="HJG95825.1"/>
    </source>
</evidence>
<evidence type="ECO:0000313" key="3">
    <source>
        <dbReference type="Proteomes" id="UP000776700"/>
    </source>
</evidence>
<dbReference type="GO" id="GO:0005525">
    <property type="term" value="F:GTP binding"/>
    <property type="evidence" value="ECO:0007669"/>
    <property type="project" value="InterPro"/>
</dbReference>
<dbReference type="Gene3D" id="3.40.50.1440">
    <property type="entry name" value="Tubulin/FtsZ, GTPase domain"/>
    <property type="match status" value="1"/>
</dbReference>
<reference evidence="2" key="1">
    <citation type="journal article" date="2021" name="PeerJ">
        <title>Extensive microbial diversity within the chicken gut microbiome revealed by metagenomics and culture.</title>
        <authorList>
            <person name="Gilroy R."/>
            <person name="Ravi A."/>
            <person name="Getino M."/>
            <person name="Pursley I."/>
            <person name="Horton D.L."/>
            <person name="Alikhan N.F."/>
            <person name="Baker D."/>
            <person name="Gharbi K."/>
            <person name="Hall N."/>
            <person name="Watson M."/>
            <person name="Adriaenssens E.M."/>
            <person name="Foster-Nyarko E."/>
            <person name="Jarju S."/>
            <person name="Secka A."/>
            <person name="Antonio M."/>
            <person name="Oren A."/>
            <person name="Chaudhuri R.R."/>
            <person name="La Ragione R."/>
            <person name="Hildebrand F."/>
            <person name="Pallen M.J."/>
        </authorList>
    </citation>
    <scope>NUCLEOTIDE SEQUENCE</scope>
    <source>
        <strain evidence="2">1277</strain>
    </source>
</reference>
<feature type="domain" description="Tubulin/FtsZ GTPase" evidence="1">
    <location>
        <begin position="6"/>
        <end position="171"/>
    </location>
</feature>
<dbReference type="EMBL" id="DYUB01000066">
    <property type="protein sequence ID" value="HJG95825.1"/>
    <property type="molecule type" value="Genomic_DNA"/>
</dbReference>
<sequence length="388" mass="43420">MNRSDILLTSLGGGGNKLADTIMNMDTRYQGLFINTSITDLQSLDNCDANIKNYMCISTQNGVGRDRALGKSYAENYVMTIIEKIMNYVQQDVVYLISSLGGGSGSSILSVLLEKLSELKEEGSFDKIINLICIIPDLKSATVILDNSLNTWSEVLRQNKCINSMIFIDNSVEIEGKTETEEKEIAINERFAELFDSIFDIPDNNGRNFDTGNLGNILKDRGCLYIYELPSGYNSMTEAFRYGEKNSVLAKVFKNEKNIFVNENGKSLLQCGYVGVSLADENYDKSMIRDNYMLRKEFYGGISDEKNLVLISGCLPPSDTMQIIKLELDERAKDNQFDDNSMFFTDFTSSMKPTTATTTNSNVGKNTNTSTSTNKTLKKVMKKSLFKK</sequence>